<evidence type="ECO:0000256" key="1">
    <source>
        <dbReference type="SAM" id="Phobius"/>
    </source>
</evidence>
<keyword evidence="1" id="KW-0472">Membrane</keyword>
<name>A0A5C5VPT7_9BACT</name>
<reference evidence="2 3" key="1">
    <citation type="submission" date="2019-02" db="EMBL/GenBank/DDBJ databases">
        <title>Deep-cultivation of Planctomycetes and their phenomic and genomic characterization uncovers novel biology.</title>
        <authorList>
            <person name="Wiegand S."/>
            <person name="Jogler M."/>
            <person name="Boedeker C."/>
            <person name="Pinto D."/>
            <person name="Vollmers J."/>
            <person name="Rivas-Marin E."/>
            <person name="Kohn T."/>
            <person name="Peeters S.H."/>
            <person name="Heuer A."/>
            <person name="Rast P."/>
            <person name="Oberbeckmann S."/>
            <person name="Bunk B."/>
            <person name="Jeske O."/>
            <person name="Meyerdierks A."/>
            <person name="Storesund J.E."/>
            <person name="Kallscheuer N."/>
            <person name="Luecker S."/>
            <person name="Lage O.M."/>
            <person name="Pohl T."/>
            <person name="Merkel B.J."/>
            <person name="Hornburger P."/>
            <person name="Mueller R.-W."/>
            <person name="Bruemmer F."/>
            <person name="Labrenz M."/>
            <person name="Spormann A.M."/>
            <person name="Op Den Camp H."/>
            <person name="Overmann J."/>
            <person name="Amann R."/>
            <person name="Jetten M.S.M."/>
            <person name="Mascher T."/>
            <person name="Medema M.H."/>
            <person name="Devos D.P."/>
            <person name="Kaster A.-K."/>
            <person name="Ovreas L."/>
            <person name="Rohde M."/>
            <person name="Galperin M.Y."/>
            <person name="Jogler C."/>
        </authorList>
    </citation>
    <scope>NUCLEOTIDE SEQUENCE [LARGE SCALE GENOMIC DNA]</scope>
    <source>
        <strain evidence="2 3">Enr8</strain>
    </source>
</reference>
<keyword evidence="1" id="KW-0812">Transmembrane</keyword>
<dbReference type="Proteomes" id="UP000318878">
    <property type="component" value="Unassembled WGS sequence"/>
</dbReference>
<keyword evidence="1" id="KW-1133">Transmembrane helix</keyword>
<protein>
    <recommendedName>
        <fullName evidence="4">GAF domain-containing protein</fullName>
    </recommendedName>
</protein>
<keyword evidence="3" id="KW-1185">Reference proteome</keyword>
<evidence type="ECO:0000313" key="2">
    <source>
        <dbReference type="EMBL" id="TWT39632.1"/>
    </source>
</evidence>
<proteinExistence type="predicted"/>
<feature type="transmembrane region" description="Helical" evidence="1">
    <location>
        <begin position="54"/>
        <end position="73"/>
    </location>
</feature>
<dbReference type="AlphaFoldDB" id="A0A5C5VPT7"/>
<dbReference type="RefSeq" id="WP_146429786.1">
    <property type="nucleotide sequence ID" value="NZ_SJPF01000001.1"/>
</dbReference>
<accession>A0A5C5VPT7</accession>
<evidence type="ECO:0000313" key="3">
    <source>
        <dbReference type="Proteomes" id="UP000318878"/>
    </source>
</evidence>
<dbReference type="OrthoDB" id="9907907at2"/>
<sequence length="251" mass="28449">MAKARKSRIPTPKTSWQRIIERHFVYDVIIAWFALFAGAATAMRSFAVGKWPDFIAGCLYVIGALGIVVLACLKFRAQWKKQEDEDSIHDLEACLYVLHHQLMQAVPREARQDTRIRLTIHVPDFENSKLVQALDYVGGDPDEPTSRRKFNIKAGIIGRAITKDRCITAKRENNDAALFFKDLTEVWGFTKAEAKRLDPLTRSWVAIPIGSPIQGVLYADSTCVDFFDDESVLQLFPAVAVAISRYIEVRY</sequence>
<organism evidence="2 3">
    <name type="scientific">Blastopirellula retiformator</name>
    <dbReference type="NCBI Taxonomy" id="2527970"/>
    <lineage>
        <taxon>Bacteria</taxon>
        <taxon>Pseudomonadati</taxon>
        <taxon>Planctomycetota</taxon>
        <taxon>Planctomycetia</taxon>
        <taxon>Pirellulales</taxon>
        <taxon>Pirellulaceae</taxon>
        <taxon>Blastopirellula</taxon>
    </lineage>
</organism>
<dbReference type="SUPFAM" id="SSF55781">
    <property type="entry name" value="GAF domain-like"/>
    <property type="match status" value="1"/>
</dbReference>
<evidence type="ECO:0008006" key="4">
    <source>
        <dbReference type="Google" id="ProtNLM"/>
    </source>
</evidence>
<feature type="transmembrane region" description="Helical" evidence="1">
    <location>
        <begin position="24"/>
        <end position="42"/>
    </location>
</feature>
<comment type="caution">
    <text evidence="2">The sequence shown here is derived from an EMBL/GenBank/DDBJ whole genome shotgun (WGS) entry which is preliminary data.</text>
</comment>
<dbReference type="EMBL" id="SJPF01000001">
    <property type="protein sequence ID" value="TWT39632.1"/>
    <property type="molecule type" value="Genomic_DNA"/>
</dbReference>
<gene>
    <name evidence="2" type="ORF">Enr8_13320</name>
</gene>